<evidence type="ECO:0000256" key="1">
    <source>
        <dbReference type="PROSITE-ProRule" id="PRU00285"/>
    </source>
</evidence>
<organism evidence="4 5">
    <name type="scientific">Azospirillum rugosum</name>
    <dbReference type="NCBI Taxonomy" id="416170"/>
    <lineage>
        <taxon>Bacteria</taxon>
        <taxon>Pseudomonadati</taxon>
        <taxon>Pseudomonadota</taxon>
        <taxon>Alphaproteobacteria</taxon>
        <taxon>Rhodospirillales</taxon>
        <taxon>Azospirillaceae</taxon>
        <taxon>Azospirillum</taxon>
    </lineage>
</organism>
<protein>
    <submittedName>
        <fullName evidence="4">HSP20 family protein</fullName>
    </submittedName>
</protein>
<evidence type="ECO:0000313" key="4">
    <source>
        <dbReference type="EMBL" id="MBP2294352.1"/>
    </source>
</evidence>
<comment type="caution">
    <text evidence="4">The sequence shown here is derived from an EMBL/GenBank/DDBJ whole genome shotgun (WGS) entry which is preliminary data.</text>
</comment>
<dbReference type="InterPro" id="IPR031107">
    <property type="entry name" value="Small_HSP"/>
</dbReference>
<dbReference type="InterPro" id="IPR008978">
    <property type="entry name" value="HSP20-like_chaperone"/>
</dbReference>
<dbReference type="PROSITE" id="PS01031">
    <property type="entry name" value="SHSP"/>
    <property type="match status" value="1"/>
</dbReference>
<evidence type="ECO:0000256" key="2">
    <source>
        <dbReference type="RuleBase" id="RU003616"/>
    </source>
</evidence>
<dbReference type="PANTHER" id="PTHR11527">
    <property type="entry name" value="HEAT-SHOCK PROTEIN 20 FAMILY MEMBER"/>
    <property type="match status" value="1"/>
</dbReference>
<reference evidence="4 5" key="1">
    <citation type="submission" date="2021-03" db="EMBL/GenBank/DDBJ databases">
        <title>Genomic Encyclopedia of Type Strains, Phase III (KMG-III): the genomes of soil and plant-associated and newly described type strains.</title>
        <authorList>
            <person name="Whitman W."/>
        </authorList>
    </citation>
    <scope>NUCLEOTIDE SEQUENCE [LARGE SCALE GENOMIC DNA]</scope>
    <source>
        <strain evidence="4 5">IMMIB AFH-6</strain>
    </source>
</reference>
<dbReference type="EMBL" id="JAGINP010000015">
    <property type="protein sequence ID" value="MBP2294352.1"/>
    <property type="molecule type" value="Genomic_DNA"/>
</dbReference>
<dbReference type="Proteomes" id="UP000781958">
    <property type="component" value="Unassembled WGS sequence"/>
</dbReference>
<dbReference type="InterPro" id="IPR002068">
    <property type="entry name" value="A-crystallin/Hsp20_dom"/>
</dbReference>
<feature type="domain" description="SHSP" evidence="3">
    <location>
        <begin position="60"/>
        <end position="172"/>
    </location>
</feature>
<evidence type="ECO:0000259" key="3">
    <source>
        <dbReference type="PROSITE" id="PS01031"/>
    </source>
</evidence>
<gene>
    <name evidence="4" type="ORF">J2851_004141</name>
</gene>
<keyword evidence="5" id="KW-1185">Reference proteome</keyword>
<dbReference type="RefSeq" id="WP_209768520.1">
    <property type="nucleotide sequence ID" value="NZ_JAGINP010000015.1"/>
</dbReference>
<comment type="similarity">
    <text evidence="1 2">Belongs to the small heat shock protein (HSP20) family.</text>
</comment>
<dbReference type="CDD" id="cd06464">
    <property type="entry name" value="ACD_sHsps-like"/>
    <property type="match status" value="1"/>
</dbReference>
<sequence>MSVRDLIPWGRERTPSVRGGEVMDPFLSLQREMNRLFDDVFRGLEGRLPSVAFGGSGFGGTGFGGWPHTDVVETDKEYRVTAELPGLEDKDIDLTFQDGVLTLKGEKKVEHEGDGARYSERYHGRFQRSIAVGPDVDEGKVSASFKNGVLTVVLPKSPEVEGKVKRIPVNAK</sequence>
<proteinExistence type="inferred from homology"/>
<dbReference type="Gene3D" id="2.60.40.790">
    <property type="match status" value="1"/>
</dbReference>
<dbReference type="SUPFAM" id="SSF49764">
    <property type="entry name" value="HSP20-like chaperones"/>
    <property type="match status" value="1"/>
</dbReference>
<accession>A0ABS4SQW8</accession>
<dbReference type="Pfam" id="PF00011">
    <property type="entry name" value="HSP20"/>
    <property type="match status" value="1"/>
</dbReference>
<name>A0ABS4SQW8_9PROT</name>
<evidence type="ECO:0000313" key="5">
    <source>
        <dbReference type="Proteomes" id="UP000781958"/>
    </source>
</evidence>